<dbReference type="AlphaFoldDB" id="A0AAV9G622"/>
<evidence type="ECO:0000313" key="3">
    <source>
        <dbReference type="Proteomes" id="UP001321760"/>
    </source>
</evidence>
<dbReference type="EMBL" id="MU865991">
    <property type="protein sequence ID" value="KAK4443549.1"/>
    <property type="molecule type" value="Genomic_DNA"/>
</dbReference>
<organism evidence="2 3">
    <name type="scientific">Podospora aff. communis PSN243</name>
    <dbReference type="NCBI Taxonomy" id="3040156"/>
    <lineage>
        <taxon>Eukaryota</taxon>
        <taxon>Fungi</taxon>
        <taxon>Dikarya</taxon>
        <taxon>Ascomycota</taxon>
        <taxon>Pezizomycotina</taxon>
        <taxon>Sordariomycetes</taxon>
        <taxon>Sordariomycetidae</taxon>
        <taxon>Sordariales</taxon>
        <taxon>Podosporaceae</taxon>
        <taxon>Podospora</taxon>
    </lineage>
</organism>
<dbReference type="InterPro" id="IPR013083">
    <property type="entry name" value="Znf_RING/FYVE/PHD"/>
</dbReference>
<proteinExistence type="predicted"/>
<protein>
    <recommendedName>
        <fullName evidence="4">RING-type domain-containing protein</fullName>
    </recommendedName>
</protein>
<reference evidence="2" key="2">
    <citation type="submission" date="2023-05" db="EMBL/GenBank/DDBJ databases">
        <authorList>
            <consortium name="Lawrence Berkeley National Laboratory"/>
            <person name="Steindorff A."/>
            <person name="Hensen N."/>
            <person name="Bonometti L."/>
            <person name="Westerberg I."/>
            <person name="Brannstrom I.O."/>
            <person name="Guillou S."/>
            <person name="Cros-Aarteil S."/>
            <person name="Calhoun S."/>
            <person name="Haridas S."/>
            <person name="Kuo A."/>
            <person name="Mondo S."/>
            <person name="Pangilinan J."/>
            <person name="Riley R."/>
            <person name="Labutti K."/>
            <person name="Andreopoulos B."/>
            <person name="Lipzen A."/>
            <person name="Chen C."/>
            <person name="Yanf M."/>
            <person name="Daum C."/>
            <person name="Ng V."/>
            <person name="Clum A."/>
            <person name="Ohm R."/>
            <person name="Martin F."/>
            <person name="Silar P."/>
            <person name="Natvig D."/>
            <person name="Lalanne C."/>
            <person name="Gautier V."/>
            <person name="Ament-Velasquez S.L."/>
            <person name="Kruys A."/>
            <person name="Hutchinson M.I."/>
            <person name="Powell A.J."/>
            <person name="Barry K."/>
            <person name="Miller A.N."/>
            <person name="Grigoriev I.V."/>
            <person name="Debuchy R."/>
            <person name="Gladieux P."/>
            <person name="Thoren M.H."/>
            <person name="Johannesson H."/>
        </authorList>
    </citation>
    <scope>NUCLEOTIDE SEQUENCE</scope>
    <source>
        <strain evidence="2">PSN243</strain>
    </source>
</reference>
<evidence type="ECO:0000313" key="2">
    <source>
        <dbReference type="EMBL" id="KAK4443549.1"/>
    </source>
</evidence>
<dbReference type="SUPFAM" id="SSF57850">
    <property type="entry name" value="RING/U-box"/>
    <property type="match status" value="1"/>
</dbReference>
<evidence type="ECO:0000256" key="1">
    <source>
        <dbReference type="SAM" id="Coils"/>
    </source>
</evidence>
<evidence type="ECO:0008006" key="4">
    <source>
        <dbReference type="Google" id="ProtNLM"/>
    </source>
</evidence>
<sequence>MATPTLWRDLKSHILSPSPSSGPPPTIPCTLCQSTHESLIPGLHAPTNRTSTTTKEPAHGVVILPCGHMFGSTCWDSLVERASRASIPGRYLKCPNCMSGLKFSRECAHSAEAHKLDLGIDVNDDWDVEEARELLLAAVGMVPLTHSEGRDSISGICGTCFRERACEGEGVAEKLRGELVDVLGTDAVSGLSDARILELTERLDRVRHGVPWMGMVVEEPPVEVVPPVSTLEDFDVERRRLRDLLPTERADRSATSEPARRVADFFRRRREDAARREAEQERQRERELRREQRRARRVSFYLSLLSG</sequence>
<accession>A0AAV9G622</accession>
<gene>
    <name evidence="2" type="ORF">QBC34DRAFT_386187</name>
</gene>
<feature type="coiled-coil region" evidence="1">
    <location>
        <begin position="268"/>
        <end position="298"/>
    </location>
</feature>
<keyword evidence="1" id="KW-0175">Coiled coil</keyword>
<keyword evidence="3" id="KW-1185">Reference proteome</keyword>
<comment type="caution">
    <text evidence="2">The sequence shown here is derived from an EMBL/GenBank/DDBJ whole genome shotgun (WGS) entry which is preliminary data.</text>
</comment>
<reference evidence="2" key="1">
    <citation type="journal article" date="2023" name="Mol. Phylogenet. Evol.">
        <title>Genome-scale phylogeny and comparative genomics of the fungal order Sordariales.</title>
        <authorList>
            <person name="Hensen N."/>
            <person name="Bonometti L."/>
            <person name="Westerberg I."/>
            <person name="Brannstrom I.O."/>
            <person name="Guillou S."/>
            <person name="Cros-Aarteil S."/>
            <person name="Calhoun S."/>
            <person name="Haridas S."/>
            <person name="Kuo A."/>
            <person name="Mondo S."/>
            <person name="Pangilinan J."/>
            <person name="Riley R."/>
            <person name="LaButti K."/>
            <person name="Andreopoulos B."/>
            <person name="Lipzen A."/>
            <person name="Chen C."/>
            <person name="Yan M."/>
            <person name="Daum C."/>
            <person name="Ng V."/>
            <person name="Clum A."/>
            <person name="Steindorff A."/>
            <person name="Ohm R.A."/>
            <person name="Martin F."/>
            <person name="Silar P."/>
            <person name="Natvig D.O."/>
            <person name="Lalanne C."/>
            <person name="Gautier V."/>
            <person name="Ament-Velasquez S.L."/>
            <person name="Kruys A."/>
            <person name="Hutchinson M.I."/>
            <person name="Powell A.J."/>
            <person name="Barry K."/>
            <person name="Miller A.N."/>
            <person name="Grigoriev I.V."/>
            <person name="Debuchy R."/>
            <person name="Gladieux P."/>
            <person name="Hiltunen Thoren M."/>
            <person name="Johannesson H."/>
        </authorList>
    </citation>
    <scope>NUCLEOTIDE SEQUENCE</scope>
    <source>
        <strain evidence="2">PSN243</strain>
    </source>
</reference>
<dbReference type="Proteomes" id="UP001321760">
    <property type="component" value="Unassembled WGS sequence"/>
</dbReference>
<name>A0AAV9G622_9PEZI</name>
<dbReference type="Gene3D" id="3.30.40.10">
    <property type="entry name" value="Zinc/RING finger domain, C3HC4 (zinc finger)"/>
    <property type="match status" value="1"/>
</dbReference>